<evidence type="ECO:0000256" key="3">
    <source>
        <dbReference type="ARBA" id="ARBA00022723"/>
    </source>
</evidence>
<dbReference type="EC" id="2.7.7.77" evidence="8"/>
<evidence type="ECO:0000256" key="4">
    <source>
        <dbReference type="ARBA" id="ARBA00022741"/>
    </source>
</evidence>
<comment type="caution">
    <text evidence="10">The sequence shown here is derived from an EMBL/GenBank/DDBJ whole genome shotgun (WGS) entry which is preliminary data.</text>
</comment>
<comment type="subcellular location">
    <subcellularLocation>
        <location evidence="8">Cytoplasm</location>
    </subcellularLocation>
</comment>
<dbReference type="GO" id="GO:0061603">
    <property type="term" value="F:molybdenum cofactor guanylyltransferase activity"/>
    <property type="evidence" value="ECO:0007669"/>
    <property type="project" value="UniProtKB-EC"/>
</dbReference>
<keyword evidence="3 8" id="KW-0479">Metal-binding</keyword>
<dbReference type="InterPro" id="IPR029044">
    <property type="entry name" value="Nucleotide-diphossugar_trans"/>
</dbReference>
<dbReference type="EMBL" id="NNRM01000022">
    <property type="protein sequence ID" value="OYR25321.1"/>
    <property type="molecule type" value="Genomic_DNA"/>
</dbReference>
<accession>A0A256GFD4</accession>
<dbReference type="RefSeq" id="WP_007874835.1">
    <property type="nucleotide sequence ID" value="NZ_CAXURC020000001.1"/>
</dbReference>
<feature type="binding site" evidence="8">
    <location>
        <begin position="13"/>
        <end position="15"/>
    </location>
    <ligand>
        <name>GTP</name>
        <dbReference type="ChEBI" id="CHEBI:37565"/>
    </ligand>
</feature>
<keyword evidence="7 8" id="KW-0501">Molybdenum cofactor biosynthesis</keyword>
<dbReference type="GO" id="GO:0005737">
    <property type="term" value="C:cytoplasm"/>
    <property type="evidence" value="ECO:0007669"/>
    <property type="project" value="UniProtKB-SubCell"/>
</dbReference>
<comment type="similarity">
    <text evidence="8">Belongs to the MobA family.</text>
</comment>
<gene>
    <name evidence="8 10" type="primary">mobA</name>
    <name evidence="10" type="ORF">CEV34_2943</name>
</gene>
<keyword evidence="11" id="KW-1185">Reference proteome</keyword>
<keyword evidence="5 8" id="KW-0460">Magnesium</keyword>
<keyword evidence="4 8" id="KW-0547">Nucleotide-binding</keyword>
<feature type="domain" description="MobA-like NTP transferase" evidence="9">
    <location>
        <begin position="10"/>
        <end position="168"/>
    </location>
</feature>
<dbReference type="SUPFAM" id="SSF53448">
    <property type="entry name" value="Nucleotide-diphospho-sugar transferases"/>
    <property type="match status" value="1"/>
</dbReference>
<keyword evidence="2 8" id="KW-0808">Transferase</keyword>
<dbReference type="PANTHER" id="PTHR19136">
    <property type="entry name" value="MOLYBDENUM COFACTOR GUANYLYLTRANSFERASE"/>
    <property type="match status" value="1"/>
</dbReference>
<dbReference type="Gene3D" id="3.90.550.10">
    <property type="entry name" value="Spore Coat Polysaccharide Biosynthesis Protein SpsA, Chain A"/>
    <property type="match status" value="1"/>
</dbReference>
<evidence type="ECO:0000259" key="9">
    <source>
        <dbReference type="Pfam" id="PF12804"/>
    </source>
</evidence>
<comment type="subunit">
    <text evidence="8">Monomer.</text>
</comment>
<keyword evidence="6 8" id="KW-0342">GTP-binding</keyword>
<evidence type="ECO:0000256" key="6">
    <source>
        <dbReference type="ARBA" id="ARBA00023134"/>
    </source>
</evidence>
<evidence type="ECO:0000256" key="1">
    <source>
        <dbReference type="ARBA" id="ARBA00022490"/>
    </source>
</evidence>
<dbReference type="GO" id="GO:1902758">
    <property type="term" value="P:bis(molybdopterin guanine dinucleotide)molybdenum biosynthetic process"/>
    <property type="evidence" value="ECO:0007669"/>
    <property type="project" value="TreeGrafter"/>
</dbReference>
<evidence type="ECO:0000256" key="8">
    <source>
        <dbReference type="HAMAP-Rule" id="MF_00316"/>
    </source>
</evidence>
<organism evidence="10 11">
    <name type="scientific">Brucella pseudogrignonensis</name>
    <dbReference type="NCBI Taxonomy" id="419475"/>
    <lineage>
        <taxon>Bacteria</taxon>
        <taxon>Pseudomonadati</taxon>
        <taxon>Pseudomonadota</taxon>
        <taxon>Alphaproteobacteria</taxon>
        <taxon>Hyphomicrobiales</taxon>
        <taxon>Brucellaceae</taxon>
        <taxon>Brucella/Ochrobactrum group</taxon>
        <taxon>Brucella</taxon>
    </lineage>
</organism>
<dbReference type="CDD" id="cd02503">
    <property type="entry name" value="MobA"/>
    <property type="match status" value="1"/>
</dbReference>
<comment type="domain">
    <text evidence="8">The N-terminal domain determines nucleotide recognition and specific binding, while the C-terminal domain determines the specific binding to the target protein.</text>
</comment>
<dbReference type="GO" id="GO:0005525">
    <property type="term" value="F:GTP binding"/>
    <property type="evidence" value="ECO:0007669"/>
    <property type="project" value="UniProtKB-UniRule"/>
</dbReference>
<keyword evidence="1 8" id="KW-0963">Cytoplasm</keyword>
<dbReference type="Proteomes" id="UP000216188">
    <property type="component" value="Unassembled WGS sequence"/>
</dbReference>
<dbReference type="InterPro" id="IPR013482">
    <property type="entry name" value="Molybde_CF_guanTrfase"/>
</dbReference>
<comment type="function">
    <text evidence="8">Transfers a GMP moiety from GTP to Mo-molybdopterin (Mo-MPT) cofactor (Moco or molybdenum cofactor) to form Mo-molybdopterin guanine dinucleotide (Mo-MGD) cofactor.</text>
</comment>
<dbReference type="STRING" id="419475.A8A54_04305"/>
<comment type="catalytic activity">
    <reaction evidence="8">
        <text>Mo-molybdopterin + GTP + H(+) = Mo-molybdopterin guanine dinucleotide + diphosphate</text>
        <dbReference type="Rhea" id="RHEA:34243"/>
        <dbReference type="ChEBI" id="CHEBI:15378"/>
        <dbReference type="ChEBI" id="CHEBI:33019"/>
        <dbReference type="ChEBI" id="CHEBI:37565"/>
        <dbReference type="ChEBI" id="CHEBI:71302"/>
        <dbReference type="ChEBI" id="CHEBI:71310"/>
        <dbReference type="EC" id="2.7.7.77"/>
    </reaction>
</comment>
<comment type="cofactor">
    <cofactor evidence="8">
        <name>Mg(2+)</name>
        <dbReference type="ChEBI" id="CHEBI:18420"/>
    </cofactor>
</comment>
<reference evidence="10 11" key="1">
    <citation type="submission" date="2017-07" db="EMBL/GenBank/DDBJ databases">
        <title>Phylogenetic study on the rhizospheric bacterium Ochrobactrum sp. A44.</title>
        <authorList>
            <person name="Krzyzanowska D.M."/>
            <person name="Ossowicki A."/>
            <person name="Rajewska M."/>
            <person name="Maciag T."/>
            <person name="Kaczynski Z."/>
            <person name="Czerwicka M."/>
            <person name="Jafra S."/>
        </authorList>
    </citation>
    <scope>NUCLEOTIDE SEQUENCE [LARGE SCALE GENOMIC DNA]</scope>
    <source>
        <strain evidence="10 11">CCUG 30717</strain>
    </source>
</reference>
<evidence type="ECO:0000256" key="7">
    <source>
        <dbReference type="ARBA" id="ARBA00023150"/>
    </source>
</evidence>
<evidence type="ECO:0000256" key="2">
    <source>
        <dbReference type="ARBA" id="ARBA00022679"/>
    </source>
</evidence>
<name>A0A256GFD4_9HYPH</name>
<proteinExistence type="inferred from homology"/>
<feature type="binding site" evidence="8">
    <location>
        <position position="58"/>
    </location>
    <ligand>
        <name>GTP</name>
        <dbReference type="ChEBI" id="CHEBI:37565"/>
    </ligand>
</feature>
<feature type="binding site" evidence="8">
    <location>
        <position position="107"/>
    </location>
    <ligand>
        <name>Mg(2+)</name>
        <dbReference type="ChEBI" id="CHEBI:18420"/>
    </ligand>
</feature>
<protein>
    <recommendedName>
        <fullName evidence="8">Molybdenum cofactor guanylyltransferase</fullName>
        <shortName evidence="8">MoCo guanylyltransferase</shortName>
        <ecNumber evidence="8">2.7.7.77</ecNumber>
    </recommendedName>
    <alternativeName>
        <fullName evidence="8">GTP:molybdopterin guanylyltransferase</fullName>
    </alternativeName>
    <alternativeName>
        <fullName evidence="8">Mo-MPT guanylyltransferase</fullName>
    </alternativeName>
    <alternativeName>
        <fullName evidence="8">Molybdopterin guanylyltransferase</fullName>
    </alternativeName>
    <alternativeName>
        <fullName evidence="8">Molybdopterin-guanine dinucleotide synthase</fullName>
        <shortName evidence="8">MGD synthase</shortName>
    </alternativeName>
</protein>
<evidence type="ECO:0000313" key="11">
    <source>
        <dbReference type="Proteomes" id="UP000216188"/>
    </source>
</evidence>
<sequence length="214" mass="23035">MTPDGIRLAGVIIAGGLSSRMQEGGIAGDKFLQSLDSRTIIEHVASRLSPQVSNLFVNANGDPNRLAKLNIPIVSDLPSTHGGPLVGLRTAFEYASGFPFLLSVAADSPSLPLDLATRLCERQKKTGASIVLASSGGRVHPIFGLWKTDLAQPLNDWLAQAERASVFAFARHIGFEEVEFPLVELANGETFDPFFNINTPDDLAEAKRLNEALR</sequence>
<feature type="binding site" evidence="8">
    <location>
        <position position="30"/>
    </location>
    <ligand>
        <name>GTP</name>
        <dbReference type="ChEBI" id="CHEBI:37565"/>
    </ligand>
</feature>
<feature type="binding site" evidence="8">
    <location>
        <position position="107"/>
    </location>
    <ligand>
        <name>GTP</name>
        <dbReference type="ChEBI" id="CHEBI:37565"/>
    </ligand>
</feature>
<dbReference type="InterPro" id="IPR025877">
    <property type="entry name" value="MobA-like_NTP_Trfase"/>
</dbReference>
<dbReference type="PANTHER" id="PTHR19136:SF81">
    <property type="entry name" value="MOLYBDENUM COFACTOR GUANYLYLTRANSFERASE"/>
    <property type="match status" value="1"/>
</dbReference>
<feature type="binding site" evidence="8">
    <location>
        <position position="76"/>
    </location>
    <ligand>
        <name>GTP</name>
        <dbReference type="ChEBI" id="CHEBI:37565"/>
    </ligand>
</feature>
<dbReference type="GO" id="GO:0046872">
    <property type="term" value="F:metal ion binding"/>
    <property type="evidence" value="ECO:0007669"/>
    <property type="project" value="UniProtKB-KW"/>
</dbReference>
<dbReference type="NCBIfam" id="TIGR02665">
    <property type="entry name" value="molyb_mobA"/>
    <property type="match status" value="1"/>
</dbReference>
<dbReference type="HAMAP" id="MF_00316">
    <property type="entry name" value="MobA"/>
    <property type="match status" value="1"/>
</dbReference>
<dbReference type="Pfam" id="PF12804">
    <property type="entry name" value="NTP_transf_3"/>
    <property type="match status" value="1"/>
</dbReference>
<dbReference type="AlphaFoldDB" id="A0A256GFD4"/>
<evidence type="ECO:0000313" key="10">
    <source>
        <dbReference type="EMBL" id="OYR25321.1"/>
    </source>
</evidence>
<evidence type="ECO:0000256" key="5">
    <source>
        <dbReference type="ARBA" id="ARBA00022842"/>
    </source>
</evidence>